<dbReference type="GO" id="GO:0000977">
    <property type="term" value="F:RNA polymerase II transcription regulatory region sequence-specific DNA binding"/>
    <property type="evidence" value="ECO:0007669"/>
    <property type="project" value="TreeGrafter"/>
</dbReference>
<dbReference type="SMART" id="SM00355">
    <property type="entry name" value="ZnF_C2H2"/>
    <property type="match status" value="2"/>
</dbReference>
<dbReference type="PANTHER" id="PTHR14196">
    <property type="entry name" value="ODD-SKIPPED - RELATED"/>
    <property type="match status" value="1"/>
</dbReference>
<evidence type="ECO:0000256" key="9">
    <source>
        <dbReference type="ARBA" id="ARBA00023163"/>
    </source>
</evidence>
<keyword evidence="7" id="KW-0805">Transcription regulation</keyword>
<comment type="subcellular location">
    <subcellularLocation>
        <location evidence="1">Nucleus</location>
    </subcellularLocation>
</comment>
<comment type="similarity">
    <text evidence="2">Belongs to the krueppel C2H2-type zinc-finger protein family.</text>
</comment>
<dbReference type="GO" id="GO:0005634">
    <property type="term" value="C:nucleus"/>
    <property type="evidence" value="ECO:0007669"/>
    <property type="project" value="UniProtKB-SubCell"/>
</dbReference>
<dbReference type="Pfam" id="PF00096">
    <property type="entry name" value="zf-C2H2"/>
    <property type="match status" value="2"/>
</dbReference>
<dbReference type="GO" id="GO:0008270">
    <property type="term" value="F:zinc ion binding"/>
    <property type="evidence" value="ECO:0007669"/>
    <property type="project" value="UniProtKB-KW"/>
</dbReference>
<evidence type="ECO:0000256" key="10">
    <source>
        <dbReference type="ARBA" id="ARBA00023242"/>
    </source>
</evidence>
<feature type="non-terminal residue" evidence="13">
    <location>
        <position position="1"/>
    </location>
</feature>
<dbReference type="GO" id="GO:0005694">
    <property type="term" value="C:chromosome"/>
    <property type="evidence" value="ECO:0007669"/>
    <property type="project" value="UniProtKB-ARBA"/>
</dbReference>
<keyword evidence="5 11" id="KW-0863">Zinc-finger</keyword>
<dbReference type="InterPro" id="IPR036236">
    <property type="entry name" value="Znf_C2H2_sf"/>
</dbReference>
<keyword evidence="6" id="KW-0862">Zinc</keyword>
<proteinExistence type="inferred from homology"/>
<reference evidence="13" key="1">
    <citation type="submission" date="2014-12" db="EMBL/GenBank/DDBJ databases">
        <title>Insight into the proteome of Arion vulgaris.</title>
        <authorList>
            <person name="Aradska J."/>
            <person name="Bulat T."/>
            <person name="Smidak R."/>
            <person name="Sarate P."/>
            <person name="Gangsoo J."/>
            <person name="Sialana F."/>
            <person name="Bilban M."/>
            <person name="Lubec G."/>
        </authorList>
    </citation>
    <scope>NUCLEOTIDE SEQUENCE</scope>
    <source>
        <tissue evidence="13">Skin</tissue>
    </source>
</reference>
<evidence type="ECO:0000256" key="6">
    <source>
        <dbReference type="ARBA" id="ARBA00022833"/>
    </source>
</evidence>
<feature type="domain" description="C2H2-type" evidence="12">
    <location>
        <begin position="35"/>
        <end position="59"/>
    </location>
</feature>
<dbReference type="InterPro" id="IPR013087">
    <property type="entry name" value="Znf_C2H2_type"/>
</dbReference>
<keyword evidence="10" id="KW-0539">Nucleus</keyword>
<accession>A0A0B6XUN0</accession>
<evidence type="ECO:0000259" key="12">
    <source>
        <dbReference type="PROSITE" id="PS50157"/>
    </source>
</evidence>
<evidence type="ECO:0000256" key="1">
    <source>
        <dbReference type="ARBA" id="ARBA00004123"/>
    </source>
</evidence>
<evidence type="ECO:0000256" key="11">
    <source>
        <dbReference type="PROSITE-ProRule" id="PRU00042"/>
    </source>
</evidence>
<dbReference type="EMBL" id="HACG01000748">
    <property type="protein sequence ID" value="CEK47613.1"/>
    <property type="molecule type" value="Transcribed_RNA"/>
</dbReference>
<dbReference type="FunFam" id="3.30.160.60:FF:001732">
    <property type="entry name" value="Zgc:162936"/>
    <property type="match status" value="1"/>
</dbReference>
<keyword evidence="8" id="KW-0238">DNA-binding</keyword>
<dbReference type="Gene3D" id="3.30.160.60">
    <property type="entry name" value="Classic Zinc Finger"/>
    <property type="match status" value="2"/>
</dbReference>
<feature type="domain" description="C2H2-type" evidence="12">
    <location>
        <begin position="7"/>
        <end position="34"/>
    </location>
</feature>
<keyword evidence="9" id="KW-0804">Transcription</keyword>
<evidence type="ECO:0000256" key="5">
    <source>
        <dbReference type="ARBA" id="ARBA00022771"/>
    </source>
</evidence>
<evidence type="ECO:0000256" key="3">
    <source>
        <dbReference type="ARBA" id="ARBA00022723"/>
    </source>
</evidence>
<keyword evidence="3" id="KW-0479">Metal-binding</keyword>
<dbReference type="InterPro" id="IPR050717">
    <property type="entry name" value="C2H2-ZF_Transcription_Reg"/>
</dbReference>
<dbReference type="GO" id="GO:0045893">
    <property type="term" value="P:positive regulation of DNA-templated transcription"/>
    <property type="evidence" value="ECO:0007669"/>
    <property type="project" value="UniProtKB-ARBA"/>
</dbReference>
<dbReference type="SUPFAM" id="SSF57667">
    <property type="entry name" value="beta-beta-alpha zinc fingers"/>
    <property type="match status" value="1"/>
</dbReference>
<evidence type="ECO:0000256" key="7">
    <source>
        <dbReference type="ARBA" id="ARBA00023015"/>
    </source>
</evidence>
<evidence type="ECO:0000256" key="8">
    <source>
        <dbReference type="ARBA" id="ARBA00023125"/>
    </source>
</evidence>
<dbReference type="PROSITE" id="PS50157">
    <property type="entry name" value="ZINC_FINGER_C2H2_2"/>
    <property type="match status" value="2"/>
</dbReference>
<dbReference type="PANTHER" id="PTHR14196:SF0">
    <property type="entry name" value="PROTEIN BOWEL"/>
    <property type="match status" value="1"/>
</dbReference>
<dbReference type="PROSITE" id="PS00028">
    <property type="entry name" value="ZINC_FINGER_C2H2_1"/>
    <property type="match status" value="2"/>
</dbReference>
<dbReference type="FunFam" id="3.30.160.60:FF:000380">
    <property type="entry name" value="zinc finger protein 2 isoform X2"/>
    <property type="match status" value="1"/>
</dbReference>
<evidence type="ECO:0000256" key="4">
    <source>
        <dbReference type="ARBA" id="ARBA00022737"/>
    </source>
</evidence>
<name>A0A0B6XUN0_9EUPU</name>
<evidence type="ECO:0000313" key="13">
    <source>
        <dbReference type="EMBL" id="CEK47613.1"/>
    </source>
</evidence>
<protein>
    <recommendedName>
        <fullName evidence="12">C2H2-type domain-containing protein</fullName>
    </recommendedName>
</protein>
<feature type="non-terminal residue" evidence="13">
    <location>
        <position position="71"/>
    </location>
</feature>
<dbReference type="GO" id="GO:0000981">
    <property type="term" value="F:DNA-binding transcription factor activity, RNA polymerase II-specific"/>
    <property type="evidence" value="ECO:0007669"/>
    <property type="project" value="TreeGrafter"/>
</dbReference>
<evidence type="ECO:0000256" key="2">
    <source>
        <dbReference type="ARBA" id="ARBA00006991"/>
    </source>
</evidence>
<dbReference type="AlphaFoldDB" id="A0A0B6XUN0"/>
<gene>
    <name evidence="13" type="primary">ORF1776</name>
</gene>
<keyword evidence="4" id="KW-0677">Repeat</keyword>
<organism evidence="13">
    <name type="scientific">Arion vulgaris</name>
    <dbReference type="NCBI Taxonomy" id="1028688"/>
    <lineage>
        <taxon>Eukaryota</taxon>
        <taxon>Metazoa</taxon>
        <taxon>Spiralia</taxon>
        <taxon>Lophotrochozoa</taxon>
        <taxon>Mollusca</taxon>
        <taxon>Gastropoda</taxon>
        <taxon>Heterobranchia</taxon>
        <taxon>Euthyneura</taxon>
        <taxon>Panpulmonata</taxon>
        <taxon>Eupulmonata</taxon>
        <taxon>Stylommatophora</taxon>
        <taxon>Helicina</taxon>
        <taxon>Arionoidea</taxon>
        <taxon>Arionidae</taxon>
        <taxon>Arion</taxon>
    </lineage>
</organism>
<sequence>HLKERPWKCIICGKEFKKEVQLNRHKDIHTEEKPHSCGTCGKKFKVKYALSVHQTKMHTVRFQEGSEHTIT</sequence>